<keyword evidence="3" id="KW-1185">Reference proteome</keyword>
<evidence type="ECO:0000313" key="2">
    <source>
        <dbReference type="EMBL" id="KFF06081.1"/>
    </source>
</evidence>
<comment type="caution">
    <text evidence="2">The sequence shown here is derived from an EMBL/GenBank/DDBJ whole genome shotgun (WGS) entry which is preliminary data.</text>
</comment>
<organism evidence="2 3">
    <name type="scientific">Flavobacterium reichenbachii</name>
    <dbReference type="NCBI Taxonomy" id="362418"/>
    <lineage>
        <taxon>Bacteria</taxon>
        <taxon>Pseudomonadati</taxon>
        <taxon>Bacteroidota</taxon>
        <taxon>Flavobacteriia</taxon>
        <taxon>Flavobacteriales</taxon>
        <taxon>Flavobacteriaceae</taxon>
        <taxon>Flavobacterium</taxon>
    </lineage>
</organism>
<gene>
    <name evidence="2" type="ORF">IW19_11330</name>
</gene>
<dbReference type="AlphaFoldDB" id="A0A085ZNR7"/>
<accession>A0A085ZNR7</accession>
<dbReference type="RefSeq" id="WP_035684168.1">
    <property type="nucleotide sequence ID" value="NZ_JPRL01000001.1"/>
</dbReference>
<dbReference type="OrthoDB" id="1376560at2"/>
<feature type="signal peptide" evidence="1">
    <location>
        <begin position="1"/>
        <end position="26"/>
    </location>
</feature>
<sequence>MKFTHNKKLRILFILLALCSVIGIKAQNTPINYVNRITSFSKPFRILYNNVDKEGNGSIELTNKQNQILRFQLLNYKLQVLHGGIAFQLFYYDKHYLQRLETFDQNGKPAGEHESQNEAAVIFMIEKPDIYLQKKKLIDDAEGNINMRDDTSEKIIRIKFLDENNLAIPEQKTLYISTKTYWNYNHRMYWP</sequence>
<name>A0A085ZNR7_9FLAO</name>
<evidence type="ECO:0000313" key="3">
    <source>
        <dbReference type="Proteomes" id="UP000028715"/>
    </source>
</evidence>
<keyword evidence="1" id="KW-0732">Signal</keyword>
<dbReference type="Proteomes" id="UP000028715">
    <property type="component" value="Unassembled WGS sequence"/>
</dbReference>
<proteinExistence type="predicted"/>
<reference evidence="2 3" key="1">
    <citation type="submission" date="2014-07" db="EMBL/GenBank/DDBJ databases">
        <title>Genome of Flavobacterium reichenbachii LMG 25512.</title>
        <authorList>
            <person name="Stropko S.J."/>
            <person name="Pipes S.E."/>
            <person name="Newman J.D."/>
        </authorList>
    </citation>
    <scope>NUCLEOTIDE SEQUENCE [LARGE SCALE GENOMIC DNA]</scope>
    <source>
        <strain evidence="2 3">LMG 25512</strain>
    </source>
</reference>
<feature type="chain" id="PRO_5001801557" evidence="1">
    <location>
        <begin position="27"/>
        <end position="191"/>
    </location>
</feature>
<dbReference type="eggNOG" id="ENOG502ZFKP">
    <property type="taxonomic scope" value="Bacteria"/>
</dbReference>
<dbReference type="STRING" id="362418.IW19_11330"/>
<protein>
    <submittedName>
        <fullName evidence="2">Uncharacterized protein</fullName>
    </submittedName>
</protein>
<evidence type="ECO:0000256" key="1">
    <source>
        <dbReference type="SAM" id="SignalP"/>
    </source>
</evidence>
<dbReference type="EMBL" id="JPRL01000001">
    <property type="protein sequence ID" value="KFF06081.1"/>
    <property type="molecule type" value="Genomic_DNA"/>
</dbReference>